<proteinExistence type="predicted"/>
<dbReference type="Proteomes" id="UP000295832">
    <property type="component" value="Unassembled WGS sequence"/>
</dbReference>
<name>A0A4R8GPD6_9FIRM</name>
<feature type="region of interest" description="Disordered" evidence="1">
    <location>
        <begin position="1"/>
        <end position="31"/>
    </location>
</feature>
<comment type="caution">
    <text evidence="2">The sequence shown here is derived from an EMBL/GenBank/DDBJ whole genome shotgun (WGS) entry which is preliminary data.</text>
</comment>
<dbReference type="RefSeq" id="WP_134119170.1">
    <property type="nucleotide sequence ID" value="NZ_SOEG01000057.1"/>
</dbReference>
<feature type="compositionally biased region" description="Basic and acidic residues" evidence="1">
    <location>
        <begin position="1"/>
        <end position="15"/>
    </location>
</feature>
<reference evidence="2 3" key="1">
    <citation type="submission" date="2019-03" db="EMBL/GenBank/DDBJ databases">
        <title>Subsurface microbial communities from deep shales in Ohio and West Virginia, USA.</title>
        <authorList>
            <person name="Wrighton K."/>
        </authorList>
    </citation>
    <scope>NUCLEOTIDE SEQUENCE [LARGE SCALE GENOMIC DNA]</scope>
    <source>
        <strain evidence="2 3">MSL 6dP</strain>
    </source>
</reference>
<accession>A0A4R8GPD6</accession>
<evidence type="ECO:0000313" key="2">
    <source>
        <dbReference type="EMBL" id="TDX44321.1"/>
    </source>
</evidence>
<sequence>MFKEKVTITREKKTDTSNTDGGYSYPDPNVDNSDDVIISDYRCNIDENVSYATGDTGQNISGSAKMVGQLVSQETIKEGDKVNNRYKVIGKPKNYRSKTITQLVRLE</sequence>
<protein>
    <submittedName>
        <fullName evidence="2">Uncharacterized protein</fullName>
    </submittedName>
</protein>
<dbReference type="EMBL" id="SOEG01000057">
    <property type="protein sequence ID" value="TDX44321.1"/>
    <property type="molecule type" value="Genomic_DNA"/>
</dbReference>
<evidence type="ECO:0000313" key="3">
    <source>
        <dbReference type="Proteomes" id="UP000295832"/>
    </source>
</evidence>
<gene>
    <name evidence="2" type="ORF">C7959_1578</name>
</gene>
<dbReference type="AlphaFoldDB" id="A0A4R8GPD6"/>
<keyword evidence="3" id="KW-1185">Reference proteome</keyword>
<organism evidence="2 3">
    <name type="scientific">Orenia marismortui</name>
    <dbReference type="NCBI Taxonomy" id="46469"/>
    <lineage>
        <taxon>Bacteria</taxon>
        <taxon>Bacillati</taxon>
        <taxon>Bacillota</taxon>
        <taxon>Clostridia</taxon>
        <taxon>Halanaerobiales</taxon>
        <taxon>Halobacteroidaceae</taxon>
        <taxon>Orenia</taxon>
    </lineage>
</organism>
<evidence type="ECO:0000256" key="1">
    <source>
        <dbReference type="SAM" id="MobiDB-lite"/>
    </source>
</evidence>